<dbReference type="Proteomes" id="UP000237000">
    <property type="component" value="Unassembled WGS sequence"/>
</dbReference>
<feature type="region of interest" description="Disordered" evidence="1">
    <location>
        <begin position="1"/>
        <end position="64"/>
    </location>
</feature>
<gene>
    <name evidence="2" type="ORF">TorRG33x02_264610</name>
</gene>
<protein>
    <submittedName>
        <fullName evidence="2">Uncharacterized protein</fullName>
    </submittedName>
</protein>
<dbReference type="EMBL" id="JXTC01000304">
    <property type="protein sequence ID" value="PON67420.1"/>
    <property type="molecule type" value="Genomic_DNA"/>
</dbReference>
<feature type="compositionally biased region" description="Acidic residues" evidence="1">
    <location>
        <begin position="36"/>
        <end position="63"/>
    </location>
</feature>
<sequence>MSFEKSDQSPEISGRTLFGVTEPPFPAPDLRLLDVDASEEEEEDDEDEDEDPDPKEGGSDLEGEYLSLLERKRRLGLSLRFLTNFMEEKYGGERK</sequence>
<dbReference type="OrthoDB" id="10475441at2759"/>
<proteinExistence type="predicted"/>
<name>A0A2P5D299_TREOI</name>
<evidence type="ECO:0000313" key="3">
    <source>
        <dbReference type="Proteomes" id="UP000237000"/>
    </source>
</evidence>
<keyword evidence="3" id="KW-1185">Reference proteome</keyword>
<organism evidence="2 3">
    <name type="scientific">Trema orientale</name>
    <name type="common">Charcoal tree</name>
    <name type="synonym">Celtis orientalis</name>
    <dbReference type="NCBI Taxonomy" id="63057"/>
    <lineage>
        <taxon>Eukaryota</taxon>
        <taxon>Viridiplantae</taxon>
        <taxon>Streptophyta</taxon>
        <taxon>Embryophyta</taxon>
        <taxon>Tracheophyta</taxon>
        <taxon>Spermatophyta</taxon>
        <taxon>Magnoliopsida</taxon>
        <taxon>eudicotyledons</taxon>
        <taxon>Gunneridae</taxon>
        <taxon>Pentapetalae</taxon>
        <taxon>rosids</taxon>
        <taxon>fabids</taxon>
        <taxon>Rosales</taxon>
        <taxon>Cannabaceae</taxon>
        <taxon>Trema</taxon>
    </lineage>
</organism>
<dbReference type="AlphaFoldDB" id="A0A2P5D299"/>
<accession>A0A2P5D299</accession>
<reference evidence="3" key="1">
    <citation type="submission" date="2016-06" db="EMBL/GenBank/DDBJ databases">
        <title>Parallel loss of symbiosis genes in relatives of nitrogen-fixing non-legume Parasponia.</title>
        <authorList>
            <person name="Van Velzen R."/>
            <person name="Holmer R."/>
            <person name="Bu F."/>
            <person name="Rutten L."/>
            <person name="Van Zeijl A."/>
            <person name="Liu W."/>
            <person name="Santuari L."/>
            <person name="Cao Q."/>
            <person name="Sharma T."/>
            <person name="Shen D."/>
            <person name="Roswanjaya Y."/>
            <person name="Wardhani T."/>
            <person name="Kalhor M.S."/>
            <person name="Jansen J."/>
            <person name="Van den Hoogen J."/>
            <person name="Gungor B."/>
            <person name="Hartog M."/>
            <person name="Hontelez J."/>
            <person name="Verver J."/>
            <person name="Yang W.-C."/>
            <person name="Schijlen E."/>
            <person name="Repin R."/>
            <person name="Schilthuizen M."/>
            <person name="Schranz E."/>
            <person name="Heidstra R."/>
            <person name="Miyata K."/>
            <person name="Fedorova E."/>
            <person name="Kohlen W."/>
            <person name="Bisseling T."/>
            <person name="Smit S."/>
            <person name="Geurts R."/>
        </authorList>
    </citation>
    <scope>NUCLEOTIDE SEQUENCE [LARGE SCALE GENOMIC DNA]</scope>
    <source>
        <strain evidence="3">cv. RG33-2</strain>
    </source>
</reference>
<evidence type="ECO:0000313" key="2">
    <source>
        <dbReference type="EMBL" id="PON67420.1"/>
    </source>
</evidence>
<evidence type="ECO:0000256" key="1">
    <source>
        <dbReference type="SAM" id="MobiDB-lite"/>
    </source>
</evidence>
<comment type="caution">
    <text evidence="2">The sequence shown here is derived from an EMBL/GenBank/DDBJ whole genome shotgun (WGS) entry which is preliminary data.</text>
</comment>
<dbReference type="InParanoid" id="A0A2P5D299"/>